<dbReference type="Proteomes" id="UP001153709">
    <property type="component" value="Chromosome 3"/>
</dbReference>
<dbReference type="OrthoDB" id="266020at2759"/>
<protein>
    <submittedName>
        <fullName evidence="1">Uncharacterized protein</fullName>
    </submittedName>
</protein>
<accession>A0A9N9T0H4</accession>
<evidence type="ECO:0000313" key="2">
    <source>
        <dbReference type="Proteomes" id="UP001153709"/>
    </source>
</evidence>
<sequence>MKNIGKYPIYLKIRRRYNSQKDPQIRLLHGDWQHCYANNIVARQIVERYFIQCLNPGMDLFLSKFYIGPLFQMQFKQTYIKLYDPF</sequence>
<evidence type="ECO:0000313" key="1">
    <source>
        <dbReference type="EMBL" id="CAG9831955.1"/>
    </source>
</evidence>
<name>A0A9N9T0H4_DIABA</name>
<gene>
    <name evidence="1" type="ORF">DIABBA_LOCUS5499</name>
</gene>
<dbReference type="AlphaFoldDB" id="A0A9N9T0H4"/>
<organism evidence="1 2">
    <name type="scientific">Diabrotica balteata</name>
    <name type="common">Banded cucumber beetle</name>
    <dbReference type="NCBI Taxonomy" id="107213"/>
    <lineage>
        <taxon>Eukaryota</taxon>
        <taxon>Metazoa</taxon>
        <taxon>Ecdysozoa</taxon>
        <taxon>Arthropoda</taxon>
        <taxon>Hexapoda</taxon>
        <taxon>Insecta</taxon>
        <taxon>Pterygota</taxon>
        <taxon>Neoptera</taxon>
        <taxon>Endopterygota</taxon>
        <taxon>Coleoptera</taxon>
        <taxon>Polyphaga</taxon>
        <taxon>Cucujiformia</taxon>
        <taxon>Chrysomeloidea</taxon>
        <taxon>Chrysomelidae</taxon>
        <taxon>Galerucinae</taxon>
        <taxon>Diabroticina</taxon>
        <taxon>Diabroticites</taxon>
        <taxon>Diabrotica</taxon>
    </lineage>
</organism>
<proteinExistence type="predicted"/>
<keyword evidence="2" id="KW-1185">Reference proteome</keyword>
<dbReference type="EMBL" id="OU898278">
    <property type="protein sequence ID" value="CAG9831955.1"/>
    <property type="molecule type" value="Genomic_DNA"/>
</dbReference>
<reference evidence="1" key="1">
    <citation type="submission" date="2022-01" db="EMBL/GenBank/DDBJ databases">
        <authorList>
            <person name="King R."/>
        </authorList>
    </citation>
    <scope>NUCLEOTIDE SEQUENCE</scope>
</reference>